<comment type="caution">
    <text evidence="8">The sequence shown here is derived from an EMBL/GenBank/DDBJ whole genome shotgun (WGS) entry which is preliminary data.</text>
</comment>
<feature type="binding site" evidence="6">
    <location>
        <position position="207"/>
    </location>
    <ligand>
        <name>AMP</name>
        <dbReference type="ChEBI" id="CHEBI:456215"/>
    </ligand>
</feature>
<evidence type="ECO:0000256" key="6">
    <source>
        <dbReference type="HAMAP-Rule" id="MF_01965"/>
    </source>
</evidence>
<dbReference type="EC" id="4.2.1.136" evidence="6"/>
<organism evidence="8 9">
    <name type="scientific">Candidatus Undinarchaeum marinum</name>
    <dbReference type="NCBI Taxonomy" id="2756141"/>
    <lineage>
        <taxon>Archaea</taxon>
        <taxon>Candidatus Undinarchaeota</taxon>
        <taxon>Candidatus Undinarchaeia</taxon>
        <taxon>Candidatus Undinarchaeales</taxon>
        <taxon>Candidatus Undinarchaeaceae</taxon>
        <taxon>Candidatus Undinarchaeum</taxon>
    </lineage>
</organism>
<keyword evidence="9" id="KW-1185">Reference proteome</keyword>
<comment type="subunit">
    <text evidence="6">Homotetramer.</text>
</comment>
<feature type="domain" description="YjeF C-terminal" evidence="7">
    <location>
        <begin position="1"/>
        <end position="264"/>
    </location>
</feature>
<feature type="binding site" evidence="6">
    <location>
        <position position="99"/>
    </location>
    <ligand>
        <name>(6S)-NADPHX</name>
        <dbReference type="ChEBI" id="CHEBI:64076"/>
    </ligand>
</feature>
<comment type="function">
    <text evidence="6">Catalyzes the dehydration of the S-form of NAD(P)HX at the expense of ADP, which is converted to AMP. Together with NAD(P)HX epimerase, which catalyzes the epimerization of the S- and R-forms, the enzyme allows the repair of both epimers of NAD(P)HX, a damaged form of NAD(P)H that is a result of enzymatic or heat-dependent hydration.</text>
</comment>
<keyword evidence="4 6" id="KW-0520">NAD</keyword>
<name>A0A832V059_9ARCH</name>
<gene>
    <name evidence="6" type="primary">nnrD</name>
    <name evidence="8" type="ORF">H1011_03635</name>
</gene>
<keyword evidence="5 6" id="KW-0456">Lyase</keyword>
<evidence type="ECO:0000256" key="4">
    <source>
        <dbReference type="ARBA" id="ARBA00023027"/>
    </source>
</evidence>
<dbReference type="PANTHER" id="PTHR12592:SF0">
    <property type="entry name" value="ATP-DEPENDENT (S)-NAD(P)H-HYDRATE DEHYDRATASE"/>
    <property type="match status" value="1"/>
</dbReference>
<dbReference type="GO" id="GO:0052855">
    <property type="term" value="F:ADP-dependent NAD(P)H-hydrate dehydratase activity"/>
    <property type="evidence" value="ECO:0007669"/>
    <property type="project" value="UniProtKB-UniRule"/>
</dbReference>
<reference evidence="8 9" key="1">
    <citation type="journal article" name="Nat. Commun.">
        <title>Undinarchaeota illuminate DPANN phylogeny and the impact of gene transfer on archaeal evolution.</title>
        <authorList>
            <person name="Dombrowski N."/>
            <person name="Williams T.A."/>
            <person name="Sun J."/>
            <person name="Woodcroft B.J."/>
            <person name="Lee J.H."/>
            <person name="Minh B.Q."/>
            <person name="Rinke C."/>
            <person name="Spang A."/>
        </authorList>
    </citation>
    <scope>NUCLEOTIDE SEQUENCE [LARGE SCALE GENOMIC DNA]</scope>
    <source>
        <strain evidence="8">MAG_bin17</strain>
    </source>
</reference>
<evidence type="ECO:0000259" key="7">
    <source>
        <dbReference type="PROSITE" id="PS51383"/>
    </source>
</evidence>
<dbReference type="PROSITE" id="PS01049">
    <property type="entry name" value="YJEF_C_1"/>
    <property type="match status" value="1"/>
</dbReference>
<keyword evidence="3 6" id="KW-0521">NADP</keyword>
<dbReference type="Pfam" id="PF01256">
    <property type="entry name" value="Carb_kinase"/>
    <property type="match status" value="1"/>
</dbReference>
<dbReference type="Proteomes" id="UP000604391">
    <property type="component" value="Unassembled WGS sequence"/>
</dbReference>
<feature type="binding site" evidence="6">
    <location>
        <position position="31"/>
    </location>
    <ligand>
        <name>(6S)-NADPHX</name>
        <dbReference type="ChEBI" id="CHEBI:64076"/>
    </ligand>
</feature>
<dbReference type="AlphaFoldDB" id="A0A832V059"/>
<dbReference type="CDD" id="cd01171">
    <property type="entry name" value="YXKO-related"/>
    <property type="match status" value="1"/>
</dbReference>
<dbReference type="SUPFAM" id="SSF53613">
    <property type="entry name" value="Ribokinase-like"/>
    <property type="match status" value="1"/>
</dbReference>
<dbReference type="PROSITE" id="PS51383">
    <property type="entry name" value="YJEF_C_3"/>
    <property type="match status" value="1"/>
</dbReference>
<dbReference type="EMBL" id="DVAD01000016">
    <property type="protein sequence ID" value="HIJ99877.1"/>
    <property type="molecule type" value="Genomic_DNA"/>
</dbReference>
<comment type="similarity">
    <text evidence="6">Belongs to the NnrD/CARKD family.</text>
</comment>
<dbReference type="GO" id="GO:0046496">
    <property type="term" value="P:nicotinamide nucleotide metabolic process"/>
    <property type="evidence" value="ECO:0007669"/>
    <property type="project" value="UniProtKB-UniRule"/>
</dbReference>
<accession>A0A832V059</accession>
<dbReference type="PROSITE" id="PS01050">
    <property type="entry name" value="YJEF_C_2"/>
    <property type="match status" value="1"/>
</dbReference>
<dbReference type="Gene3D" id="3.40.1190.20">
    <property type="match status" value="1"/>
</dbReference>
<comment type="caution">
    <text evidence="6">Lacks conserved residue(s) required for the propagation of feature annotation.</text>
</comment>
<feature type="binding site" evidence="6">
    <location>
        <position position="208"/>
    </location>
    <ligand>
        <name>(6S)-NADPHX</name>
        <dbReference type="ChEBI" id="CHEBI:64076"/>
    </ligand>
</feature>
<comment type="catalytic activity">
    <reaction evidence="6">
        <text>(6S)-NADPHX + ADP = AMP + phosphate + NADPH + H(+)</text>
        <dbReference type="Rhea" id="RHEA:32235"/>
        <dbReference type="ChEBI" id="CHEBI:15378"/>
        <dbReference type="ChEBI" id="CHEBI:43474"/>
        <dbReference type="ChEBI" id="CHEBI:57783"/>
        <dbReference type="ChEBI" id="CHEBI:64076"/>
        <dbReference type="ChEBI" id="CHEBI:456215"/>
        <dbReference type="ChEBI" id="CHEBI:456216"/>
        <dbReference type="EC" id="4.2.1.136"/>
    </reaction>
</comment>
<dbReference type="HAMAP" id="MF_01965">
    <property type="entry name" value="NADHX_dehydratase"/>
    <property type="match status" value="1"/>
</dbReference>
<dbReference type="InterPro" id="IPR029056">
    <property type="entry name" value="Ribokinase-like"/>
</dbReference>
<dbReference type="GO" id="GO:0110051">
    <property type="term" value="P:metabolite repair"/>
    <property type="evidence" value="ECO:0007669"/>
    <property type="project" value="TreeGrafter"/>
</dbReference>
<evidence type="ECO:0000256" key="1">
    <source>
        <dbReference type="ARBA" id="ARBA00022741"/>
    </source>
</evidence>
<feature type="binding site" evidence="6">
    <location>
        <position position="148"/>
    </location>
    <ligand>
        <name>(6S)-NADPHX</name>
        <dbReference type="ChEBI" id="CHEBI:64076"/>
    </ligand>
</feature>
<proteinExistence type="inferred from homology"/>
<dbReference type="NCBIfam" id="TIGR00196">
    <property type="entry name" value="yjeF_cterm"/>
    <property type="match status" value="1"/>
</dbReference>
<keyword evidence="1 6" id="KW-0547">Nucleotide-binding</keyword>
<protein>
    <recommendedName>
        <fullName evidence="6">ADP-dependent (S)-NAD(P)H-hydrate dehydratase</fullName>
        <ecNumber evidence="6">4.2.1.136</ecNumber>
    </recommendedName>
    <alternativeName>
        <fullName evidence="6">ADP-dependent NAD(P)HX dehydratase</fullName>
    </alternativeName>
</protein>
<evidence type="ECO:0000256" key="5">
    <source>
        <dbReference type="ARBA" id="ARBA00023239"/>
    </source>
</evidence>
<evidence type="ECO:0000313" key="8">
    <source>
        <dbReference type="EMBL" id="HIJ99877.1"/>
    </source>
</evidence>
<dbReference type="InterPro" id="IPR000631">
    <property type="entry name" value="CARKD"/>
</dbReference>
<evidence type="ECO:0000313" key="9">
    <source>
        <dbReference type="Proteomes" id="UP000604391"/>
    </source>
</evidence>
<dbReference type="PANTHER" id="PTHR12592">
    <property type="entry name" value="ATP-DEPENDENT (S)-NAD(P)H-HYDRATE DEHYDRATASE FAMILY MEMBER"/>
    <property type="match status" value="1"/>
</dbReference>
<sequence>MKIVLERHSDSHKGSNGRVLVIGGSEIYTGAPALTGEAAFRSGVDIVYIAAPYRAADACANRLPDFITLPLHGNIFEHRHVEELDRWIKKSTSIVIGPGLGRDERTLVAVKELILEIDKPLVIDADGLRAIFDDLSVLKGKEVVLTPHRLEFEMLSGKNAIKTNVSSFAKENKCVVLLKAPNDIVSDGEQTYLNKSGNAGMTVGGTGDVLAGIVAGFLAQGLSSYDAAQYAAYVNGRAGDECYRQFGYSFIASDLLKMIPQVID</sequence>
<evidence type="ECO:0000256" key="3">
    <source>
        <dbReference type="ARBA" id="ARBA00022857"/>
    </source>
</evidence>
<comment type="catalytic activity">
    <reaction evidence="6">
        <text>(6S)-NADHX + ADP = AMP + phosphate + NADH + H(+)</text>
        <dbReference type="Rhea" id="RHEA:32223"/>
        <dbReference type="ChEBI" id="CHEBI:15378"/>
        <dbReference type="ChEBI" id="CHEBI:43474"/>
        <dbReference type="ChEBI" id="CHEBI:57945"/>
        <dbReference type="ChEBI" id="CHEBI:64074"/>
        <dbReference type="ChEBI" id="CHEBI:456215"/>
        <dbReference type="ChEBI" id="CHEBI:456216"/>
        <dbReference type="EC" id="4.2.1.136"/>
    </reaction>
</comment>
<comment type="cofactor">
    <cofactor evidence="6">
        <name>Mg(2+)</name>
        <dbReference type="ChEBI" id="CHEBI:18420"/>
    </cofactor>
</comment>
<evidence type="ECO:0000256" key="2">
    <source>
        <dbReference type="ARBA" id="ARBA00022840"/>
    </source>
</evidence>
<keyword evidence="2 6" id="KW-0067">ATP-binding</keyword>
<dbReference type="InterPro" id="IPR017953">
    <property type="entry name" value="Carbohydrate_kinase_pred_CS"/>
</dbReference>
<dbReference type="GO" id="GO:0005524">
    <property type="term" value="F:ATP binding"/>
    <property type="evidence" value="ECO:0007669"/>
    <property type="project" value="UniProtKB-KW"/>
</dbReference>